<dbReference type="Proteomes" id="UP000285288">
    <property type="component" value="Unassembled WGS sequence"/>
</dbReference>
<sequence length="64" mass="7667">MGIEEDRYPHLKEIQIKPLRYEQIGNKKVNTAVFYATHKTYVNYGELYEKFLQVCEEVMRLGLK</sequence>
<comment type="caution">
    <text evidence="1">The sequence shown here is derived from an EMBL/GenBank/DDBJ whole genome shotgun (WGS) entry which is preliminary data.</text>
</comment>
<accession>A0A413UBN3</accession>
<organism evidence="1 2">
    <name type="scientific">Holdemanella biformis</name>
    <dbReference type="NCBI Taxonomy" id="1735"/>
    <lineage>
        <taxon>Bacteria</taxon>
        <taxon>Bacillati</taxon>
        <taxon>Bacillota</taxon>
        <taxon>Erysipelotrichia</taxon>
        <taxon>Erysipelotrichales</taxon>
        <taxon>Erysipelotrichaceae</taxon>
        <taxon>Holdemanella</taxon>
    </lineage>
</organism>
<evidence type="ECO:0000313" key="1">
    <source>
        <dbReference type="EMBL" id="RHB03808.1"/>
    </source>
</evidence>
<name>A0A413UBN3_9FIRM</name>
<dbReference type="AlphaFoldDB" id="A0A413UBN3"/>
<protein>
    <submittedName>
        <fullName evidence="1">Uncharacterized protein</fullName>
    </submittedName>
</protein>
<reference evidence="1 2" key="1">
    <citation type="submission" date="2018-08" db="EMBL/GenBank/DDBJ databases">
        <title>A genome reference for cultivated species of the human gut microbiota.</title>
        <authorList>
            <person name="Zou Y."/>
            <person name="Xue W."/>
            <person name="Luo G."/>
        </authorList>
    </citation>
    <scope>NUCLEOTIDE SEQUENCE [LARGE SCALE GENOMIC DNA]</scope>
    <source>
        <strain evidence="1 2">AM42-13AC</strain>
    </source>
</reference>
<proteinExistence type="predicted"/>
<dbReference type="EMBL" id="QSGD01000032">
    <property type="protein sequence ID" value="RHB03808.1"/>
    <property type="molecule type" value="Genomic_DNA"/>
</dbReference>
<gene>
    <name evidence="1" type="ORF">DW907_08145</name>
</gene>
<evidence type="ECO:0000313" key="2">
    <source>
        <dbReference type="Proteomes" id="UP000285288"/>
    </source>
</evidence>